<accession>A0A5B7EV51</accession>
<comment type="caution">
    <text evidence="1">The sequence shown here is derived from an EMBL/GenBank/DDBJ whole genome shotgun (WGS) entry which is preliminary data.</text>
</comment>
<evidence type="ECO:0000313" key="2">
    <source>
        <dbReference type="Proteomes" id="UP000324222"/>
    </source>
</evidence>
<organism evidence="1 2">
    <name type="scientific">Portunus trituberculatus</name>
    <name type="common">Swimming crab</name>
    <name type="synonym">Neptunus trituberculatus</name>
    <dbReference type="NCBI Taxonomy" id="210409"/>
    <lineage>
        <taxon>Eukaryota</taxon>
        <taxon>Metazoa</taxon>
        <taxon>Ecdysozoa</taxon>
        <taxon>Arthropoda</taxon>
        <taxon>Crustacea</taxon>
        <taxon>Multicrustacea</taxon>
        <taxon>Malacostraca</taxon>
        <taxon>Eumalacostraca</taxon>
        <taxon>Eucarida</taxon>
        <taxon>Decapoda</taxon>
        <taxon>Pleocyemata</taxon>
        <taxon>Brachyura</taxon>
        <taxon>Eubrachyura</taxon>
        <taxon>Portunoidea</taxon>
        <taxon>Portunidae</taxon>
        <taxon>Portuninae</taxon>
        <taxon>Portunus</taxon>
    </lineage>
</organism>
<dbReference type="AlphaFoldDB" id="A0A5B7EV51"/>
<dbReference type="Proteomes" id="UP000324222">
    <property type="component" value="Unassembled WGS sequence"/>
</dbReference>
<sequence>MYKTPAMNDSPRKCEAIRSRYTSHLSSVLRLAGPSTQERVRILKVRPLDTSMTDRHMIIRVRCACSSNDVQHDASVLHNALQDCATCTTNNDALITSCHCLLTTT</sequence>
<protein>
    <submittedName>
        <fullName evidence="1">Uncharacterized protein</fullName>
    </submittedName>
</protein>
<gene>
    <name evidence="1" type="ORF">E2C01_030549</name>
</gene>
<reference evidence="1 2" key="1">
    <citation type="submission" date="2019-05" db="EMBL/GenBank/DDBJ databases">
        <title>Another draft genome of Portunus trituberculatus and its Hox gene families provides insights of decapod evolution.</title>
        <authorList>
            <person name="Jeong J.-H."/>
            <person name="Song I."/>
            <person name="Kim S."/>
            <person name="Choi T."/>
            <person name="Kim D."/>
            <person name="Ryu S."/>
            <person name="Kim W."/>
        </authorList>
    </citation>
    <scope>NUCLEOTIDE SEQUENCE [LARGE SCALE GENOMIC DNA]</scope>
    <source>
        <tissue evidence="1">Muscle</tissue>
    </source>
</reference>
<evidence type="ECO:0000313" key="1">
    <source>
        <dbReference type="EMBL" id="MPC37076.1"/>
    </source>
</evidence>
<name>A0A5B7EV51_PORTR</name>
<dbReference type="EMBL" id="VSRR010003680">
    <property type="protein sequence ID" value="MPC37076.1"/>
    <property type="molecule type" value="Genomic_DNA"/>
</dbReference>
<proteinExistence type="predicted"/>
<keyword evidence="2" id="KW-1185">Reference proteome</keyword>